<feature type="compositionally biased region" description="Basic and acidic residues" evidence="1">
    <location>
        <begin position="496"/>
        <end position="511"/>
    </location>
</feature>
<name>A0A7J6LPD3_PERCH</name>
<reference evidence="2 3" key="1">
    <citation type="submission" date="2020-04" db="EMBL/GenBank/DDBJ databases">
        <title>Perkinsus chesapeaki whole genome sequence.</title>
        <authorList>
            <person name="Bogema D.R."/>
        </authorList>
    </citation>
    <scope>NUCLEOTIDE SEQUENCE [LARGE SCALE GENOMIC DNA]</scope>
    <source>
        <strain evidence="2">ATCC PRA-425</strain>
    </source>
</reference>
<feature type="compositionally biased region" description="Basic and acidic residues" evidence="1">
    <location>
        <begin position="251"/>
        <end position="267"/>
    </location>
</feature>
<dbReference type="EMBL" id="JAAPAO010000389">
    <property type="protein sequence ID" value="KAF4661148.1"/>
    <property type="molecule type" value="Genomic_DNA"/>
</dbReference>
<gene>
    <name evidence="2" type="ORF">FOL47_006805</name>
</gene>
<feature type="compositionally biased region" description="Polar residues" evidence="1">
    <location>
        <begin position="528"/>
        <end position="537"/>
    </location>
</feature>
<dbReference type="AlphaFoldDB" id="A0A7J6LPD3"/>
<feature type="compositionally biased region" description="Basic and acidic residues" evidence="1">
    <location>
        <begin position="420"/>
        <end position="441"/>
    </location>
</feature>
<keyword evidence="3" id="KW-1185">Reference proteome</keyword>
<feature type="region of interest" description="Disordered" evidence="1">
    <location>
        <begin position="224"/>
        <end position="267"/>
    </location>
</feature>
<evidence type="ECO:0000256" key="1">
    <source>
        <dbReference type="SAM" id="MobiDB-lite"/>
    </source>
</evidence>
<feature type="compositionally biased region" description="Basic and acidic residues" evidence="1">
    <location>
        <begin position="364"/>
        <end position="377"/>
    </location>
</feature>
<organism evidence="2 3">
    <name type="scientific">Perkinsus chesapeaki</name>
    <name type="common">Clam parasite</name>
    <name type="synonym">Perkinsus andrewsi</name>
    <dbReference type="NCBI Taxonomy" id="330153"/>
    <lineage>
        <taxon>Eukaryota</taxon>
        <taxon>Sar</taxon>
        <taxon>Alveolata</taxon>
        <taxon>Perkinsozoa</taxon>
        <taxon>Perkinsea</taxon>
        <taxon>Perkinsida</taxon>
        <taxon>Perkinsidae</taxon>
        <taxon>Perkinsus</taxon>
    </lineage>
</organism>
<evidence type="ECO:0000313" key="2">
    <source>
        <dbReference type="EMBL" id="KAF4661148.1"/>
    </source>
</evidence>
<protein>
    <submittedName>
        <fullName evidence="2">Uncharacterized protein</fullName>
    </submittedName>
</protein>
<feature type="region of interest" description="Disordered" evidence="1">
    <location>
        <begin position="363"/>
        <end position="543"/>
    </location>
</feature>
<proteinExistence type="predicted"/>
<feature type="non-terminal residue" evidence="2">
    <location>
        <position position="678"/>
    </location>
</feature>
<dbReference type="Proteomes" id="UP000591131">
    <property type="component" value="Unassembled WGS sequence"/>
</dbReference>
<sequence>MPTRFEENLRGLGDRPQRRLNPRISPVEKRFLSETCKDELTLQWVSITEHSLISIVASVLPEDHNNSSRAPDMEWVAIKVQEIVRTLVQIVLRVAFERLGTKEEELTGLRRKLVNTEERLKTAIGDHIREIQVLKEELKTVRSTAASSQKKQANTSLVSSKTSPSFAKKEGKTELNAEAIPLDTQNATGHVAAFYQPMEYVDSDTKQLLEQIVQERLRVILSSPSPENALHKQSADKSQAVPVESSNGSAQKEENKRLARDLQSSRRNEVKLEEELRALQGRLEASQEQVEALRRELRAQSSGMVLQDDRIDFTGSARISENPDVRSGDHPVRKDIQVANAIGPPVTSPYGVEQMQNIQSTAGLHKDGGSRRNDRPVSEQPPPRVMDEGEKLRPKSEMQRPYASSVTAFQAGEDDSDELGYERGKKDIPRQADDRAIEPRLTHNNALERAGGSRDEDALPTSTQISDSQRKEAVAAMSTRSSQPSLGKTKITKTSDMTDKSSEFQSEERSNDAPGAANARTKEVRKNSLASRGQTTKESNEDMEKLKRKIITLRKQILSEKEENHKLHSAMAEVRMRFEEFKARATQALADGAGPDALDAIAQQAGLEDILLVRIFIAGWNGCAFLESAIAKSWNDAFSKRGSPLIGVPKASMISSSFDPIFLFHGNGVCRLKKWTLF</sequence>
<feature type="compositionally biased region" description="Polar residues" evidence="1">
    <location>
        <begin position="143"/>
        <end position="165"/>
    </location>
</feature>
<comment type="caution">
    <text evidence="2">The sequence shown here is derived from an EMBL/GenBank/DDBJ whole genome shotgun (WGS) entry which is preliminary data.</text>
</comment>
<accession>A0A7J6LPD3</accession>
<feature type="region of interest" description="Disordered" evidence="1">
    <location>
        <begin position="143"/>
        <end position="172"/>
    </location>
</feature>
<feature type="compositionally biased region" description="Basic and acidic residues" evidence="1">
    <location>
        <begin position="385"/>
        <end position="398"/>
    </location>
</feature>
<evidence type="ECO:0000313" key="3">
    <source>
        <dbReference type="Proteomes" id="UP000591131"/>
    </source>
</evidence>